<feature type="compositionally biased region" description="Low complexity" evidence="1">
    <location>
        <begin position="71"/>
        <end position="83"/>
    </location>
</feature>
<name>A0ABR3WAP5_9PEZI</name>
<feature type="compositionally biased region" description="Basic and acidic residues" evidence="1">
    <location>
        <begin position="85"/>
        <end position="98"/>
    </location>
</feature>
<feature type="compositionally biased region" description="Gly residues" evidence="1">
    <location>
        <begin position="56"/>
        <end position="70"/>
    </location>
</feature>
<gene>
    <name evidence="2" type="ORF">VTK73DRAFT_8170</name>
</gene>
<protein>
    <submittedName>
        <fullName evidence="2">Uncharacterized protein</fullName>
    </submittedName>
</protein>
<feature type="compositionally biased region" description="Low complexity" evidence="1">
    <location>
        <begin position="29"/>
        <end position="38"/>
    </location>
</feature>
<accession>A0ABR3WAP5</accession>
<proteinExistence type="predicted"/>
<dbReference type="Proteomes" id="UP001586593">
    <property type="component" value="Unassembled WGS sequence"/>
</dbReference>
<comment type="caution">
    <text evidence="2">The sequence shown here is derived from an EMBL/GenBank/DDBJ whole genome shotgun (WGS) entry which is preliminary data.</text>
</comment>
<evidence type="ECO:0000313" key="3">
    <source>
        <dbReference type="Proteomes" id="UP001586593"/>
    </source>
</evidence>
<evidence type="ECO:0000256" key="1">
    <source>
        <dbReference type="SAM" id="MobiDB-lite"/>
    </source>
</evidence>
<sequence>MTRGASCRQESNDVWGVVAIVANEGRPDGSGMSASSGTSAGGIPGRPYSRRSDGGHAAGKGAGIAEGGTENGCENAAAEAGLAGRRGDRLPRDEIQEGPERALLTCWTVLRVTAPRRFDGDCTQRQRQERPLPSG</sequence>
<keyword evidence="3" id="KW-1185">Reference proteome</keyword>
<reference evidence="2 3" key="1">
    <citation type="journal article" date="2024" name="Commun. Biol.">
        <title>Comparative genomic analysis of thermophilic fungi reveals convergent evolutionary adaptations and gene losses.</title>
        <authorList>
            <person name="Steindorff A.S."/>
            <person name="Aguilar-Pontes M.V."/>
            <person name="Robinson A.J."/>
            <person name="Andreopoulos B."/>
            <person name="LaButti K."/>
            <person name="Kuo A."/>
            <person name="Mondo S."/>
            <person name="Riley R."/>
            <person name="Otillar R."/>
            <person name="Haridas S."/>
            <person name="Lipzen A."/>
            <person name="Grimwood J."/>
            <person name="Schmutz J."/>
            <person name="Clum A."/>
            <person name="Reid I.D."/>
            <person name="Moisan M.C."/>
            <person name="Butler G."/>
            <person name="Nguyen T.T.M."/>
            <person name="Dewar K."/>
            <person name="Conant G."/>
            <person name="Drula E."/>
            <person name="Henrissat B."/>
            <person name="Hansel C."/>
            <person name="Singer S."/>
            <person name="Hutchinson M.I."/>
            <person name="de Vries R.P."/>
            <person name="Natvig D.O."/>
            <person name="Powell A.J."/>
            <person name="Tsang A."/>
            <person name="Grigoriev I.V."/>
        </authorList>
    </citation>
    <scope>NUCLEOTIDE SEQUENCE [LARGE SCALE GENOMIC DNA]</scope>
    <source>
        <strain evidence="2 3">ATCC 24622</strain>
    </source>
</reference>
<organism evidence="2 3">
    <name type="scientific">Phialemonium thermophilum</name>
    <dbReference type="NCBI Taxonomy" id="223376"/>
    <lineage>
        <taxon>Eukaryota</taxon>
        <taxon>Fungi</taxon>
        <taxon>Dikarya</taxon>
        <taxon>Ascomycota</taxon>
        <taxon>Pezizomycotina</taxon>
        <taxon>Sordariomycetes</taxon>
        <taxon>Sordariomycetidae</taxon>
        <taxon>Cephalothecales</taxon>
        <taxon>Cephalothecaceae</taxon>
        <taxon>Phialemonium</taxon>
    </lineage>
</organism>
<dbReference type="EMBL" id="JAZHXJ010000577">
    <property type="protein sequence ID" value="KAL1856946.1"/>
    <property type="molecule type" value="Genomic_DNA"/>
</dbReference>
<evidence type="ECO:0000313" key="2">
    <source>
        <dbReference type="EMBL" id="KAL1856946.1"/>
    </source>
</evidence>
<feature type="region of interest" description="Disordered" evidence="1">
    <location>
        <begin position="24"/>
        <end position="98"/>
    </location>
</feature>